<dbReference type="GeneID" id="92089854"/>
<dbReference type="EMBL" id="JAQQWL010000006">
    <property type="protein sequence ID" value="KAK8068766.1"/>
    <property type="molecule type" value="Genomic_DNA"/>
</dbReference>
<keyword evidence="3" id="KW-1133">Transmembrane helix</keyword>
<accession>A0ABR1VEL7</accession>
<evidence type="ECO:0000256" key="3">
    <source>
        <dbReference type="ARBA" id="ARBA00022989"/>
    </source>
</evidence>
<keyword evidence="6" id="KW-1185">Reference proteome</keyword>
<sequence length="492" mass="55468">MVREFSRISSFKTLYSGLRFVALAKFLWQPYECRTTLSKYHPAADARHHEPFPLAMTLNWQEESGRRAQQFSLSDELDTVNKSASSMVVLKGYPSAKWLNALGAKFRNDPDFYQRHLCFWSESGNSISRQNMAPRLPSAQEETIMLRIPTIGVLTGGWQPTRRGAVQDLDSHQMVSGMIPGDSMVREFVMLDLNHFAIEQAITINVASIGNGGWQIIVWSDAGRSLDEGFEGPWRLRMPRKSSEMTYQLISIYRPRMALSGGWRSRKDSATTDVRPQSASILFDDYDRHLNNIAQAAADPLYALSPIFSFALFSEMALLDTLESNIRSELTHSAVTAQESPTMSNLLYIQQILKRHIESLKEVIDFVEAFRKQPAYQSVMNSAGSTYAEEMTSMLEDFRAALRRAEALCDECFQGIGIVAHNATIRESQKAFAEARSVTKLTKLALVFVPLSFTTSAFGMNVKELGPRDIIMNLKDTMKMAEWFGERGGSWA</sequence>
<dbReference type="RefSeq" id="XP_066716060.1">
    <property type="nucleotide sequence ID" value="XM_066856791.1"/>
</dbReference>
<evidence type="ECO:0000256" key="2">
    <source>
        <dbReference type="ARBA" id="ARBA00022692"/>
    </source>
</evidence>
<comment type="caution">
    <text evidence="5">The sequence shown here is derived from an EMBL/GenBank/DDBJ whole genome shotgun (WGS) entry which is preliminary data.</text>
</comment>
<name>A0ABR1VEL7_9PEZI</name>
<evidence type="ECO:0000256" key="4">
    <source>
        <dbReference type="ARBA" id="ARBA00023136"/>
    </source>
</evidence>
<dbReference type="InterPro" id="IPR002523">
    <property type="entry name" value="MgTranspt_CorA/ZnTranspt_ZntB"/>
</dbReference>
<reference evidence="5 6" key="1">
    <citation type="submission" date="2023-01" db="EMBL/GenBank/DDBJ databases">
        <title>Analysis of 21 Apiospora genomes using comparative genomics revels a genus with tremendous synthesis potential of carbohydrate active enzymes and secondary metabolites.</title>
        <authorList>
            <person name="Sorensen T."/>
        </authorList>
    </citation>
    <scope>NUCLEOTIDE SEQUENCE [LARGE SCALE GENOMIC DNA]</scope>
    <source>
        <strain evidence="5 6">CBS 135458</strain>
    </source>
</reference>
<protein>
    <submittedName>
        <fullName evidence="5">Uncharacterized protein</fullName>
    </submittedName>
</protein>
<dbReference type="Pfam" id="PF01544">
    <property type="entry name" value="CorA"/>
    <property type="match status" value="1"/>
</dbReference>
<organism evidence="5 6">
    <name type="scientific">Apiospora phragmitis</name>
    <dbReference type="NCBI Taxonomy" id="2905665"/>
    <lineage>
        <taxon>Eukaryota</taxon>
        <taxon>Fungi</taxon>
        <taxon>Dikarya</taxon>
        <taxon>Ascomycota</taxon>
        <taxon>Pezizomycotina</taxon>
        <taxon>Sordariomycetes</taxon>
        <taxon>Xylariomycetidae</taxon>
        <taxon>Amphisphaeriales</taxon>
        <taxon>Apiosporaceae</taxon>
        <taxon>Apiospora</taxon>
    </lineage>
</organism>
<dbReference type="Gene3D" id="1.20.58.340">
    <property type="entry name" value="Magnesium transport protein CorA, transmembrane region"/>
    <property type="match status" value="1"/>
</dbReference>
<gene>
    <name evidence="5" type="ORF">PG994_005382</name>
</gene>
<dbReference type="Proteomes" id="UP001480595">
    <property type="component" value="Unassembled WGS sequence"/>
</dbReference>
<proteinExistence type="predicted"/>
<dbReference type="InterPro" id="IPR045863">
    <property type="entry name" value="CorA_TM1_TM2"/>
</dbReference>
<keyword evidence="2" id="KW-0812">Transmembrane</keyword>
<dbReference type="SUPFAM" id="SSF144083">
    <property type="entry name" value="Magnesium transport protein CorA, transmembrane region"/>
    <property type="match status" value="1"/>
</dbReference>
<keyword evidence="4" id="KW-0472">Membrane</keyword>
<comment type="subcellular location">
    <subcellularLocation>
        <location evidence="1">Membrane</location>
        <topology evidence="1">Multi-pass membrane protein</topology>
    </subcellularLocation>
</comment>
<evidence type="ECO:0000256" key="1">
    <source>
        <dbReference type="ARBA" id="ARBA00004141"/>
    </source>
</evidence>
<evidence type="ECO:0000313" key="6">
    <source>
        <dbReference type="Proteomes" id="UP001480595"/>
    </source>
</evidence>
<evidence type="ECO:0000313" key="5">
    <source>
        <dbReference type="EMBL" id="KAK8068766.1"/>
    </source>
</evidence>